<evidence type="ECO:0000256" key="9">
    <source>
        <dbReference type="ARBA" id="ARBA00022618"/>
    </source>
</evidence>
<dbReference type="PROSITE" id="PS51387">
    <property type="entry name" value="FAD_PCMH"/>
    <property type="match status" value="1"/>
</dbReference>
<keyword evidence="12 20" id="KW-0521">NADP</keyword>
<dbReference type="EMBL" id="WHNW01000005">
    <property type="protein sequence ID" value="MPV86239.1"/>
    <property type="molecule type" value="Genomic_DNA"/>
</dbReference>
<dbReference type="FunCoup" id="A0A6N7EXX4">
    <property type="interactions" value="430"/>
</dbReference>
<dbReference type="HAMAP" id="MF_00037">
    <property type="entry name" value="MurB"/>
    <property type="match status" value="1"/>
</dbReference>
<dbReference type="Gene3D" id="3.30.465.10">
    <property type="match status" value="1"/>
</dbReference>
<feature type="domain" description="FAD-binding PCMH-type" evidence="21">
    <location>
        <begin position="9"/>
        <end position="178"/>
    </location>
</feature>
<keyword evidence="10 20" id="KW-0285">Flavoprotein</keyword>
<feature type="active site" description="Proton donor" evidence="20">
    <location>
        <position position="226"/>
    </location>
</feature>
<dbReference type="GO" id="GO:0051301">
    <property type="term" value="P:cell division"/>
    <property type="evidence" value="ECO:0007669"/>
    <property type="project" value="UniProtKB-KW"/>
</dbReference>
<keyword evidence="11 20" id="KW-0274">FAD</keyword>
<dbReference type="NCBIfam" id="NF000755">
    <property type="entry name" value="PRK00046.1"/>
    <property type="match status" value="1"/>
</dbReference>
<dbReference type="Pfam" id="PF02873">
    <property type="entry name" value="MurB_C"/>
    <property type="match status" value="1"/>
</dbReference>
<feature type="active site" evidence="20">
    <location>
        <position position="153"/>
    </location>
</feature>
<keyword evidence="8 20" id="KW-0963">Cytoplasm</keyword>
<accession>A0A6N7EXX4</accession>
<reference evidence="22 23" key="1">
    <citation type="submission" date="2019-10" db="EMBL/GenBank/DDBJ databases">
        <title>Cardiobacteriales fam. a chemoheterotrophic member of the order Cardiobacteriales, and proposal of Cardiobacteriales fam. nov.</title>
        <authorList>
            <person name="Wang C."/>
        </authorList>
    </citation>
    <scope>NUCLEOTIDE SEQUENCE [LARGE SCALE GENOMIC DNA]</scope>
    <source>
        <strain evidence="22 23">ML27</strain>
    </source>
</reference>
<comment type="similarity">
    <text evidence="5 20">Belongs to the MurB family.</text>
</comment>
<evidence type="ECO:0000259" key="21">
    <source>
        <dbReference type="PROSITE" id="PS51387"/>
    </source>
</evidence>
<comment type="cofactor">
    <cofactor evidence="1 20">
        <name>FAD</name>
        <dbReference type="ChEBI" id="CHEBI:57692"/>
    </cofactor>
</comment>
<dbReference type="Proteomes" id="UP000471298">
    <property type="component" value="Unassembled WGS sequence"/>
</dbReference>
<evidence type="ECO:0000256" key="14">
    <source>
        <dbReference type="ARBA" id="ARBA00022984"/>
    </source>
</evidence>
<dbReference type="Gene3D" id="3.90.78.10">
    <property type="entry name" value="UDP-N-acetylenolpyruvoylglucosamine reductase, C-terminal domain"/>
    <property type="match status" value="1"/>
</dbReference>
<dbReference type="PANTHER" id="PTHR21071:SF4">
    <property type="entry name" value="UDP-N-ACETYLENOLPYRUVOYLGLUCOSAMINE REDUCTASE"/>
    <property type="match status" value="1"/>
</dbReference>
<dbReference type="GO" id="GO:0009252">
    <property type="term" value="P:peptidoglycan biosynthetic process"/>
    <property type="evidence" value="ECO:0007669"/>
    <property type="project" value="UniProtKB-UniRule"/>
</dbReference>
<evidence type="ECO:0000256" key="11">
    <source>
        <dbReference type="ARBA" id="ARBA00022827"/>
    </source>
</evidence>
<dbReference type="InterPro" id="IPR036318">
    <property type="entry name" value="FAD-bd_PCMH-like_sf"/>
</dbReference>
<evidence type="ECO:0000313" key="22">
    <source>
        <dbReference type="EMBL" id="MPV86239.1"/>
    </source>
</evidence>
<dbReference type="PANTHER" id="PTHR21071">
    <property type="entry name" value="UDP-N-ACETYLENOLPYRUVOYLGLUCOSAMINE REDUCTASE"/>
    <property type="match status" value="1"/>
</dbReference>
<keyword evidence="23" id="KW-1185">Reference proteome</keyword>
<dbReference type="GO" id="GO:0071949">
    <property type="term" value="F:FAD binding"/>
    <property type="evidence" value="ECO:0007669"/>
    <property type="project" value="InterPro"/>
</dbReference>
<keyword evidence="15 20" id="KW-0560">Oxidoreductase</keyword>
<dbReference type="InterPro" id="IPR016166">
    <property type="entry name" value="FAD-bd_PCMH"/>
</dbReference>
<comment type="caution">
    <text evidence="22">The sequence shown here is derived from an EMBL/GenBank/DDBJ whole genome shotgun (WGS) entry which is preliminary data.</text>
</comment>
<keyword evidence="13 20" id="KW-0133">Cell shape</keyword>
<evidence type="ECO:0000256" key="13">
    <source>
        <dbReference type="ARBA" id="ARBA00022960"/>
    </source>
</evidence>
<evidence type="ECO:0000256" key="7">
    <source>
        <dbReference type="ARBA" id="ARBA00015188"/>
    </source>
</evidence>
<evidence type="ECO:0000313" key="23">
    <source>
        <dbReference type="Proteomes" id="UP000471298"/>
    </source>
</evidence>
<dbReference type="InterPro" id="IPR003170">
    <property type="entry name" value="MurB"/>
</dbReference>
<dbReference type="GO" id="GO:0008762">
    <property type="term" value="F:UDP-N-acetylmuramate dehydrogenase activity"/>
    <property type="evidence" value="ECO:0007669"/>
    <property type="project" value="UniProtKB-UniRule"/>
</dbReference>
<dbReference type="UniPathway" id="UPA00219"/>
<evidence type="ECO:0000256" key="3">
    <source>
        <dbReference type="ARBA" id="ARBA00004496"/>
    </source>
</evidence>
<evidence type="ECO:0000256" key="2">
    <source>
        <dbReference type="ARBA" id="ARBA00003921"/>
    </source>
</evidence>
<dbReference type="EC" id="1.3.1.98" evidence="6 20"/>
<feature type="active site" evidence="20">
    <location>
        <position position="337"/>
    </location>
</feature>
<evidence type="ECO:0000256" key="8">
    <source>
        <dbReference type="ARBA" id="ARBA00022490"/>
    </source>
</evidence>
<evidence type="ECO:0000256" key="6">
    <source>
        <dbReference type="ARBA" id="ARBA00012518"/>
    </source>
</evidence>
<evidence type="ECO:0000256" key="12">
    <source>
        <dbReference type="ARBA" id="ARBA00022857"/>
    </source>
</evidence>
<keyword evidence="16 20" id="KW-0131">Cell cycle</keyword>
<dbReference type="InParanoid" id="A0A6N7EXX4"/>
<gene>
    <name evidence="20 22" type="primary">murB</name>
    <name evidence="22" type="ORF">GCU85_05780</name>
</gene>
<sequence>MRSLTTMQTPVQADNIIYLTSHQQLTALVEQLSPPFVVLGEGSNVVFVGDYSGTVVVNQLPGVTIIDDNESTVTVLAGAGENWHHFVCQMAAAGYHGLENLALIPGTVGAAPVQNIGAYGVEVCEFIDWVDAFDWVEKKWVKLSADACQFGYRDSLFKQTAQPDRYLITAVAFTLKKTFEPVLTYREVNAWFAEQPPQDGNALLSAIVSIRQAKLPDYRCTPNAGSFFKNPVISGAQYRLLQANYPQIPGFLQPITHAMPENSGTDNSEPNVKIPAAWLIEQIGFKGMVKETGAGVYEKHALILVNTGQATGKAIYDLAQEIRQSVAKTFTINLLPEVRFIGDFGGEFEGEFGRNVG</sequence>
<protein>
    <recommendedName>
        <fullName evidence="7 20">UDP-N-acetylenolpyruvoylglucosamine reductase</fullName>
        <ecNumber evidence="6 20">1.3.1.98</ecNumber>
    </recommendedName>
    <alternativeName>
        <fullName evidence="18 20">UDP-N-acetylmuramate dehydrogenase</fullName>
    </alternativeName>
</protein>
<dbReference type="GO" id="GO:0071555">
    <property type="term" value="P:cell wall organization"/>
    <property type="evidence" value="ECO:0007669"/>
    <property type="project" value="UniProtKB-KW"/>
</dbReference>
<evidence type="ECO:0000256" key="16">
    <source>
        <dbReference type="ARBA" id="ARBA00023306"/>
    </source>
</evidence>
<evidence type="ECO:0000256" key="10">
    <source>
        <dbReference type="ARBA" id="ARBA00022630"/>
    </source>
</evidence>
<evidence type="ECO:0000256" key="5">
    <source>
        <dbReference type="ARBA" id="ARBA00010485"/>
    </source>
</evidence>
<dbReference type="Gene3D" id="3.30.43.10">
    <property type="entry name" value="Uridine Diphospho-n-acetylenolpyruvylglucosamine Reductase, domain 2"/>
    <property type="match status" value="1"/>
</dbReference>
<dbReference type="InterPro" id="IPR006094">
    <property type="entry name" value="Oxid_FAD_bind_N"/>
</dbReference>
<proteinExistence type="inferred from homology"/>
<evidence type="ECO:0000256" key="17">
    <source>
        <dbReference type="ARBA" id="ARBA00023316"/>
    </source>
</evidence>
<evidence type="ECO:0000256" key="4">
    <source>
        <dbReference type="ARBA" id="ARBA00004752"/>
    </source>
</evidence>
<comment type="catalytic activity">
    <reaction evidence="19 20">
        <text>UDP-N-acetyl-alpha-D-muramate + NADP(+) = UDP-N-acetyl-3-O-(1-carboxyvinyl)-alpha-D-glucosamine + NADPH + H(+)</text>
        <dbReference type="Rhea" id="RHEA:12248"/>
        <dbReference type="ChEBI" id="CHEBI:15378"/>
        <dbReference type="ChEBI" id="CHEBI:57783"/>
        <dbReference type="ChEBI" id="CHEBI:58349"/>
        <dbReference type="ChEBI" id="CHEBI:68483"/>
        <dbReference type="ChEBI" id="CHEBI:70757"/>
        <dbReference type="EC" id="1.3.1.98"/>
    </reaction>
</comment>
<dbReference type="GO" id="GO:0005829">
    <property type="term" value="C:cytosol"/>
    <property type="evidence" value="ECO:0007669"/>
    <property type="project" value="TreeGrafter"/>
</dbReference>
<dbReference type="InterPro" id="IPR016169">
    <property type="entry name" value="FAD-bd_PCMH_sub2"/>
</dbReference>
<evidence type="ECO:0000256" key="20">
    <source>
        <dbReference type="HAMAP-Rule" id="MF_00037"/>
    </source>
</evidence>
<evidence type="ECO:0000256" key="18">
    <source>
        <dbReference type="ARBA" id="ARBA00031026"/>
    </source>
</evidence>
<comment type="function">
    <text evidence="2 20">Cell wall formation.</text>
</comment>
<evidence type="ECO:0000256" key="1">
    <source>
        <dbReference type="ARBA" id="ARBA00001974"/>
    </source>
</evidence>
<name>A0A6N7EXX4_9GAMM</name>
<dbReference type="InterPro" id="IPR036635">
    <property type="entry name" value="MurB_C_sf"/>
</dbReference>
<dbReference type="SUPFAM" id="SSF56194">
    <property type="entry name" value="Uridine diphospho-N-Acetylenolpyruvylglucosamine reductase, MurB, C-terminal domain"/>
    <property type="match status" value="1"/>
</dbReference>
<dbReference type="InterPro" id="IPR016167">
    <property type="entry name" value="FAD-bd_PCMH_sub1"/>
</dbReference>
<dbReference type="NCBIfam" id="TIGR00179">
    <property type="entry name" value="murB"/>
    <property type="match status" value="1"/>
</dbReference>
<keyword evidence="17 20" id="KW-0961">Cell wall biogenesis/degradation</keyword>
<dbReference type="Pfam" id="PF01565">
    <property type="entry name" value="FAD_binding_4"/>
    <property type="match status" value="1"/>
</dbReference>
<dbReference type="InterPro" id="IPR011601">
    <property type="entry name" value="MurB_C"/>
</dbReference>
<comment type="pathway">
    <text evidence="4 20">Cell wall biogenesis; peptidoglycan biosynthesis.</text>
</comment>
<dbReference type="GO" id="GO:0008360">
    <property type="term" value="P:regulation of cell shape"/>
    <property type="evidence" value="ECO:0007669"/>
    <property type="project" value="UniProtKB-KW"/>
</dbReference>
<keyword evidence="14 20" id="KW-0573">Peptidoglycan synthesis</keyword>
<dbReference type="AlphaFoldDB" id="A0A6N7EXX4"/>
<keyword evidence="9 20" id="KW-0132">Cell division</keyword>
<evidence type="ECO:0000256" key="15">
    <source>
        <dbReference type="ARBA" id="ARBA00023002"/>
    </source>
</evidence>
<dbReference type="SUPFAM" id="SSF56176">
    <property type="entry name" value="FAD-binding/transporter-associated domain-like"/>
    <property type="match status" value="1"/>
</dbReference>
<evidence type="ECO:0000256" key="19">
    <source>
        <dbReference type="ARBA" id="ARBA00048914"/>
    </source>
</evidence>
<comment type="subcellular location">
    <subcellularLocation>
        <location evidence="3 20">Cytoplasm</location>
    </subcellularLocation>
</comment>
<dbReference type="RefSeq" id="WP_152810241.1">
    <property type="nucleotide sequence ID" value="NZ_WHNW01000005.1"/>
</dbReference>
<organism evidence="22 23">
    <name type="scientific">Ostreibacterium oceani</name>
    <dbReference type="NCBI Taxonomy" id="2654998"/>
    <lineage>
        <taxon>Bacteria</taxon>
        <taxon>Pseudomonadati</taxon>
        <taxon>Pseudomonadota</taxon>
        <taxon>Gammaproteobacteria</taxon>
        <taxon>Cardiobacteriales</taxon>
        <taxon>Ostreibacteriaceae</taxon>
        <taxon>Ostreibacterium</taxon>
    </lineage>
</organism>